<sequence length="45" mass="5061">WNSTRILRGMPLARLTCLLPLNPHPSLSFNTWGGLCRNAQANQKL</sequence>
<dbReference type="AlphaFoldDB" id="A0A1A8UXL2"/>
<protein>
    <submittedName>
        <fullName evidence="1">Uncharacterized protein</fullName>
    </submittedName>
</protein>
<organism evidence="1">
    <name type="scientific">Nothobranchius furzeri</name>
    <name type="common">Turquoise killifish</name>
    <dbReference type="NCBI Taxonomy" id="105023"/>
    <lineage>
        <taxon>Eukaryota</taxon>
        <taxon>Metazoa</taxon>
        <taxon>Chordata</taxon>
        <taxon>Craniata</taxon>
        <taxon>Vertebrata</taxon>
        <taxon>Euteleostomi</taxon>
        <taxon>Actinopterygii</taxon>
        <taxon>Neopterygii</taxon>
        <taxon>Teleostei</taxon>
        <taxon>Neoteleostei</taxon>
        <taxon>Acanthomorphata</taxon>
        <taxon>Ovalentaria</taxon>
        <taxon>Atherinomorphae</taxon>
        <taxon>Cyprinodontiformes</taxon>
        <taxon>Nothobranchiidae</taxon>
        <taxon>Nothobranchius</taxon>
    </lineage>
</organism>
<feature type="non-terminal residue" evidence="1">
    <location>
        <position position="1"/>
    </location>
</feature>
<accession>A0A1A8UXL2</accession>
<proteinExistence type="predicted"/>
<gene>
    <name evidence="1" type="primary">Nfu_g_1_012363</name>
</gene>
<evidence type="ECO:0000313" key="1">
    <source>
        <dbReference type="EMBL" id="SBS53139.1"/>
    </source>
</evidence>
<reference evidence="1" key="1">
    <citation type="submission" date="2016-05" db="EMBL/GenBank/DDBJ databases">
        <authorList>
            <person name="Lavstsen T."/>
            <person name="Jespersen J.S."/>
        </authorList>
    </citation>
    <scope>NUCLEOTIDE SEQUENCE</scope>
    <source>
        <tissue evidence="1">Brain</tissue>
    </source>
</reference>
<reference evidence="1" key="2">
    <citation type="submission" date="2016-06" db="EMBL/GenBank/DDBJ databases">
        <title>The genome of a short-lived fish provides insights into sex chromosome evolution and the genetic control of aging.</title>
        <authorList>
            <person name="Reichwald K."/>
            <person name="Felder M."/>
            <person name="Petzold A."/>
            <person name="Koch P."/>
            <person name="Groth M."/>
            <person name="Platzer M."/>
        </authorList>
    </citation>
    <scope>NUCLEOTIDE SEQUENCE</scope>
    <source>
        <tissue evidence="1">Brain</tissue>
    </source>
</reference>
<name>A0A1A8UXL2_NOTFU</name>
<dbReference type="EMBL" id="HAEJ01012682">
    <property type="protein sequence ID" value="SBS53139.1"/>
    <property type="molecule type" value="Transcribed_RNA"/>
</dbReference>